<dbReference type="SUPFAM" id="SSF47676">
    <property type="entry name" value="Conserved domain common to transcription factors TFIIS, elongin A, CRSP70"/>
    <property type="match status" value="1"/>
</dbReference>
<feature type="region of interest" description="Disordered" evidence="2">
    <location>
        <begin position="663"/>
        <end position="693"/>
    </location>
</feature>
<dbReference type="InterPro" id="IPR035441">
    <property type="entry name" value="TFIIS/LEDGF_dom_sf"/>
</dbReference>
<feature type="region of interest" description="Disordered" evidence="2">
    <location>
        <begin position="510"/>
        <end position="553"/>
    </location>
</feature>
<protein>
    <recommendedName>
        <fullName evidence="3">TFIIS N-terminal domain-containing protein</fullName>
    </recommendedName>
</protein>
<feature type="region of interest" description="Disordered" evidence="2">
    <location>
        <begin position="992"/>
        <end position="1036"/>
    </location>
</feature>
<comment type="subcellular location">
    <subcellularLocation>
        <location evidence="1">Nucleus</location>
    </subcellularLocation>
</comment>
<evidence type="ECO:0000259" key="3">
    <source>
        <dbReference type="PROSITE" id="PS51319"/>
    </source>
</evidence>
<feature type="region of interest" description="Disordered" evidence="2">
    <location>
        <begin position="419"/>
        <end position="440"/>
    </location>
</feature>
<organism evidence="4">
    <name type="scientific">Davidia involucrata</name>
    <name type="common">Dove tree</name>
    <dbReference type="NCBI Taxonomy" id="16924"/>
    <lineage>
        <taxon>Eukaryota</taxon>
        <taxon>Viridiplantae</taxon>
        <taxon>Streptophyta</taxon>
        <taxon>Embryophyta</taxon>
        <taxon>Tracheophyta</taxon>
        <taxon>Spermatophyta</taxon>
        <taxon>Magnoliopsida</taxon>
        <taxon>eudicotyledons</taxon>
        <taxon>Gunneridae</taxon>
        <taxon>Pentapetalae</taxon>
        <taxon>asterids</taxon>
        <taxon>Cornales</taxon>
        <taxon>Nyssaceae</taxon>
        <taxon>Davidia</taxon>
    </lineage>
</organism>
<reference evidence="4" key="1">
    <citation type="submission" date="2019-08" db="EMBL/GenBank/DDBJ databases">
        <title>Reference gene set and small RNA set construction with multiple tissues from Davidia involucrata Baill.</title>
        <authorList>
            <person name="Yang H."/>
            <person name="Zhou C."/>
            <person name="Li G."/>
            <person name="Wang J."/>
            <person name="Gao P."/>
            <person name="Wang M."/>
            <person name="Wang R."/>
            <person name="Zhao Y."/>
        </authorList>
    </citation>
    <scope>NUCLEOTIDE SEQUENCE</scope>
    <source>
        <tissue evidence="4">Mixed with DoveR01_LX</tissue>
    </source>
</reference>
<accession>A0A5B6ZBL6</accession>
<dbReference type="PANTHER" id="PTHR47292:SF1">
    <property type="entry name" value="TRANSCRIPTION ELONGATION FACTOR (TFIIS) FAMILY PROTEIN"/>
    <property type="match status" value="1"/>
</dbReference>
<feature type="domain" description="TFIIS N-terminal" evidence="3">
    <location>
        <begin position="73"/>
        <end position="153"/>
    </location>
</feature>
<keyword evidence="1" id="KW-0539">Nucleus</keyword>
<gene>
    <name evidence="4" type="ORF">Din_010736</name>
</gene>
<dbReference type="EMBL" id="GHES01010736">
    <property type="protein sequence ID" value="MPA41295.1"/>
    <property type="molecule type" value="Transcribed_RNA"/>
</dbReference>
<evidence type="ECO:0000313" key="4">
    <source>
        <dbReference type="EMBL" id="MPA41295.1"/>
    </source>
</evidence>
<feature type="region of interest" description="Disordered" evidence="2">
    <location>
        <begin position="708"/>
        <end position="740"/>
    </location>
</feature>
<evidence type="ECO:0000256" key="2">
    <source>
        <dbReference type="SAM" id="MobiDB-lite"/>
    </source>
</evidence>
<dbReference type="PROSITE" id="PS51319">
    <property type="entry name" value="TFIIS_N"/>
    <property type="match status" value="1"/>
</dbReference>
<dbReference type="AlphaFoldDB" id="A0A5B6ZBL6"/>
<dbReference type="InterPro" id="IPR017923">
    <property type="entry name" value="TFIIS_N"/>
</dbReference>
<feature type="compositionally biased region" description="Polar residues" evidence="2">
    <location>
        <begin position="681"/>
        <end position="692"/>
    </location>
</feature>
<evidence type="ECO:0000256" key="1">
    <source>
        <dbReference type="PROSITE-ProRule" id="PRU00649"/>
    </source>
</evidence>
<dbReference type="Gene3D" id="1.20.930.10">
    <property type="entry name" value="Conserved domain common to transcription factors TFIIS, elongin A, CRSP70"/>
    <property type="match status" value="1"/>
</dbReference>
<dbReference type="PANTHER" id="PTHR47292">
    <property type="entry name" value="TRANSCRIPTION ELONGATION FACTOR (TFIIS) FAMILY PROTEIN-RELATED"/>
    <property type="match status" value="1"/>
</dbReference>
<proteinExistence type="predicted"/>
<feature type="compositionally biased region" description="Low complexity" evidence="2">
    <location>
        <begin position="723"/>
        <end position="735"/>
    </location>
</feature>
<feature type="region of interest" description="Disordered" evidence="2">
    <location>
        <begin position="183"/>
        <end position="217"/>
    </location>
</feature>
<feature type="compositionally biased region" description="Basic and acidic residues" evidence="2">
    <location>
        <begin position="194"/>
        <end position="209"/>
    </location>
</feature>
<dbReference type="Pfam" id="PF08711">
    <property type="entry name" value="Med26"/>
    <property type="match status" value="1"/>
</dbReference>
<feature type="compositionally biased region" description="Basic and acidic residues" evidence="2">
    <location>
        <begin position="537"/>
        <end position="552"/>
    </location>
</feature>
<sequence>MTLEDFFTLTEMKDGLTAPARVKELVTVMQKERDCVVKNIGDATRQWSAVASTIAATENKDCLDLFIQLDGLWFIDRWLKDAQKFSNDTSDSFVEESITALLRALEKLHIDIEKSVSSGILISVKNLLGHNSSRVQDRARALFDSWKPDTDDDALTHDVEKGGAFHDDRVKVSGSLAGESGFTDYSARDISPSKGRDEEKHVDTTKDEMMPSVSSDALQPERVDDVQIQTSGETLDHAVSEVGPPDHVGSSVMFKSAKVNLSTKEESPIHCLEETTSVDTCRSVIPKQHVVEGKSDVLELNEYTDDSKQIQKIGSSPEKLGGMEISSVSSALEPRVLSSSADAANASESVIEPHLQNNFHVKDEDHCPEASSFGDVRTVVSEGKSGMDDIGSPNHCRSTLVFRATYQGGECNTNVLQDSSGSECKLGNPEDPDTSFSRIEDGGEVDEVKEHASNEGEDLANDLKPALDAKNPDVIDKRTDIELDYNIVDAIEVARRVAIEVEREVVDRRELSCSSSEKISEGGIRQPDSPDSINGKESSESQRIDSTAKEEPTGLNLSAEALLKGKESLISAENLDTKREKCIQDTEIFQVTEVAQDPGDDAEKGLCEFDLNQEVCSEDIDQPGNPISTPISVVSASRAAAAPGLPVSPLQFEGALGWKGSAATSAFRPASPRRIPEGDKTLSTGGSCNSSKQRQDCLDFDLNVAEDGDDKITDLTPGKQIPVSSGLLSGESSVEASPRRSERLKLDLNRVSDDGDGLSDWKIEGRLFHHRNGHRSPSPSSSSSSMQPFLRNIDLNDQPSFYNDSSDQQPYLGKSLQNLNASGGLKSGDSVISIMGARVEVNPKDFVPLTVSLPNGRISEPAMDLNLARTGGVLGMSSTVPYAHSPAFGYDGLTTGPTMSFSSTVYGSGATIPYMVDSRGATVAPQIVASASTVPPAFSQPPFIMSMASTFQGANGAGSSRPNFDLNSGLMIEGGNRDSGALRQLFNTGQGRPIDEHLRANSQPSSSAGVGGKRKEPDGGWEFYPFNYKHHQPPWK</sequence>
<dbReference type="GO" id="GO:0005634">
    <property type="term" value="C:nucleus"/>
    <property type="evidence" value="ECO:0007669"/>
    <property type="project" value="UniProtKB-SubCell"/>
</dbReference>
<name>A0A5B6ZBL6_DAVIN</name>